<feature type="signal peptide" evidence="1">
    <location>
        <begin position="1"/>
        <end position="16"/>
    </location>
</feature>
<sequence>MVKIGLLALLATVVLAVPVVSHPQAKQQPFMANSHDHYSGSDTICTTDSAGSKSCYPKVFQATEEFQVIMPGQSVPPGLHVQIDMTTGQRMAKLMPPGESNHGDSAEHGALTVVENDELGDNGQIAIGKHSNHQADSSLEAHISRLVTATSNPGSVADSTHVVQALGKLEELVHDTRHASALLHDTDAVPTLLRLSDPKPVHQGMPQQSWPPVVRQLSSVVLGSAVQNNQKLQGVAMQSGAVTHLLSFLKSETNLKALGKHIFALSAVIRGHSLALEQFAQHGGFQTLRDVHPFALSTSQENNEVEASKLESRLVRFVDDLFNPEFNPNPTSEAAVLIREGALVWCNALASRLINNLEDIDDVHETAVPAFQRKLDYARVLQSLKTAYPDKCVLPLELKAWLQDEHASLLSLSDVDGIEEYRHALNELDY</sequence>
<organism evidence="2 3">
    <name type="scientific">Coemansia spiralis</name>
    <dbReference type="NCBI Taxonomy" id="417178"/>
    <lineage>
        <taxon>Eukaryota</taxon>
        <taxon>Fungi</taxon>
        <taxon>Fungi incertae sedis</taxon>
        <taxon>Zoopagomycota</taxon>
        <taxon>Kickxellomycotina</taxon>
        <taxon>Kickxellomycetes</taxon>
        <taxon>Kickxellales</taxon>
        <taxon>Kickxellaceae</taxon>
        <taxon>Coemansia</taxon>
    </lineage>
</organism>
<protein>
    <submittedName>
        <fullName evidence="2">Nucleotide exchange factor sil1</fullName>
    </submittedName>
</protein>
<feature type="chain" id="PRO_5040959570" evidence="1">
    <location>
        <begin position="17"/>
        <end position="430"/>
    </location>
</feature>
<dbReference type="Proteomes" id="UP001151518">
    <property type="component" value="Unassembled WGS sequence"/>
</dbReference>
<proteinExistence type="predicted"/>
<comment type="caution">
    <text evidence="2">The sequence shown here is derived from an EMBL/GenBank/DDBJ whole genome shotgun (WGS) entry which is preliminary data.</text>
</comment>
<dbReference type="EMBL" id="JANBTW010000020">
    <property type="protein sequence ID" value="KAJ2678533.1"/>
    <property type="molecule type" value="Genomic_DNA"/>
</dbReference>
<dbReference type="GO" id="GO:0005783">
    <property type="term" value="C:endoplasmic reticulum"/>
    <property type="evidence" value="ECO:0007669"/>
    <property type="project" value="TreeGrafter"/>
</dbReference>
<dbReference type="InterPro" id="IPR011989">
    <property type="entry name" value="ARM-like"/>
</dbReference>
<reference evidence="2" key="1">
    <citation type="submission" date="2022-07" db="EMBL/GenBank/DDBJ databases">
        <title>Phylogenomic reconstructions and comparative analyses of Kickxellomycotina fungi.</title>
        <authorList>
            <person name="Reynolds N.K."/>
            <person name="Stajich J.E."/>
            <person name="Barry K."/>
            <person name="Grigoriev I.V."/>
            <person name="Crous P."/>
            <person name="Smith M.E."/>
        </authorList>
    </citation>
    <scope>NUCLEOTIDE SEQUENCE</scope>
    <source>
        <strain evidence="2">NRRL 3115</strain>
    </source>
</reference>
<gene>
    <name evidence="2" type="primary">SIL1</name>
    <name evidence="2" type="ORF">GGI25_002327</name>
</gene>
<evidence type="ECO:0000256" key="1">
    <source>
        <dbReference type="SAM" id="SignalP"/>
    </source>
</evidence>
<name>A0A9W8G4C5_9FUNG</name>
<dbReference type="OrthoDB" id="448649at2759"/>
<dbReference type="GO" id="GO:0000774">
    <property type="term" value="F:adenyl-nucleotide exchange factor activity"/>
    <property type="evidence" value="ECO:0007669"/>
    <property type="project" value="TreeGrafter"/>
</dbReference>
<dbReference type="InterPro" id="IPR016024">
    <property type="entry name" value="ARM-type_fold"/>
</dbReference>
<keyword evidence="1" id="KW-0732">Signal</keyword>
<dbReference type="PANTHER" id="PTHR19316">
    <property type="entry name" value="PROTEIN FOLDING REGULATOR"/>
    <property type="match status" value="1"/>
</dbReference>
<dbReference type="InterPro" id="IPR050693">
    <property type="entry name" value="Hsp70_NEF-Inhibitors"/>
</dbReference>
<dbReference type="PANTHER" id="PTHR19316:SF18">
    <property type="entry name" value="HSP70-BINDING PROTEIN 1"/>
    <property type="match status" value="1"/>
</dbReference>
<accession>A0A9W8G4C5</accession>
<dbReference type="AlphaFoldDB" id="A0A9W8G4C5"/>
<dbReference type="Gene3D" id="1.25.10.10">
    <property type="entry name" value="Leucine-rich Repeat Variant"/>
    <property type="match status" value="1"/>
</dbReference>
<evidence type="ECO:0000313" key="2">
    <source>
        <dbReference type="EMBL" id="KAJ2678533.1"/>
    </source>
</evidence>
<dbReference type="SUPFAM" id="SSF48371">
    <property type="entry name" value="ARM repeat"/>
    <property type="match status" value="1"/>
</dbReference>
<evidence type="ECO:0000313" key="3">
    <source>
        <dbReference type="Proteomes" id="UP001151518"/>
    </source>
</evidence>